<protein>
    <submittedName>
        <fullName evidence="2">Uncharacterized protein</fullName>
    </submittedName>
</protein>
<sequence length="55" mass="6314">MGIQDREWYREAQKGKQRRGQWNGNNQNSPLNKTTLLYLSLSITDAKRMAGFNAG</sequence>
<evidence type="ECO:0000256" key="1">
    <source>
        <dbReference type="SAM" id="MobiDB-lite"/>
    </source>
</evidence>
<keyword evidence="3" id="KW-1185">Reference proteome</keyword>
<dbReference type="RefSeq" id="WP_156298830.1">
    <property type="nucleotide sequence ID" value="NZ_FTOE01000004.1"/>
</dbReference>
<dbReference type="AlphaFoldDB" id="A0A1N7LIG6"/>
<accession>A0A1N7LIG6</accession>
<evidence type="ECO:0000313" key="2">
    <source>
        <dbReference type="EMBL" id="SIS73574.1"/>
    </source>
</evidence>
<feature type="compositionally biased region" description="Basic and acidic residues" evidence="1">
    <location>
        <begin position="1"/>
        <end position="14"/>
    </location>
</feature>
<name>A0A1N7LIG6_9GAMM</name>
<reference evidence="3" key="1">
    <citation type="submission" date="2017-01" db="EMBL/GenBank/DDBJ databases">
        <authorList>
            <person name="Varghese N."/>
            <person name="Submissions S."/>
        </authorList>
    </citation>
    <scope>NUCLEOTIDE SEQUENCE [LARGE SCALE GENOMIC DNA]</scope>
    <source>
        <strain evidence="3">DSM 22306</strain>
    </source>
</reference>
<gene>
    <name evidence="2" type="ORF">SAMN05421760_10454</name>
</gene>
<feature type="region of interest" description="Disordered" evidence="1">
    <location>
        <begin position="1"/>
        <end position="32"/>
    </location>
</feature>
<evidence type="ECO:0000313" key="3">
    <source>
        <dbReference type="Proteomes" id="UP000185999"/>
    </source>
</evidence>
<organism evidence="2 3">
    <name type="scientific">Neptunomonas antarctica</name>
    <dbReference type="NCBI Taxonomy" id="619304"/>
    <lineage>
        <taxon>Bacteria</taxon>
        <taxon>Pseudomonadati</taxon>
        <taxon>Pseudomonadota</taxon>
        <taxon>Gammaproteobacteria</taxon>
        <taxon>Oceanospirillales</taxon>
        <taxon>Oceanospirillaceae</taxon>
        <taxon>Neptunomonas</taxon>
    </lineage>
</organism>
<dbReference type="Proteomes" id="UP000185999">
    <property type="component" value="Unassembled WGS sequence"/>
</dbReference>
<proteinExistence type="predicted"/>
<dbReference type="EMBL" id="FTOE01000004">
    <property type="protein sequence ID" value="SIS73574.1"/>
    <property type="molecule type" value="Genomic_DNA"/>
</dbReference>